<evidence type="ECO:0000256" key="1">
    <source>
        <dbReference type="ARBA" id="ARBA00023125"/>
    </source>
</evidence>
<comment type="caution">
    <text evidence="4">The sequence shown here is derived from an EMBL/GenBank/DDBJ whole genome shotgun (WGS) entry which is preliminary data.</text>
</comment>
<dbReference type="STRING" id="907931.GCA_000165675_01252"/>
<dbReference type="RefSeq" id="WP_010007440.1">
    <property type="nucleotide sequence ID" value="NZ_JAGYGP010000002.1"/>
</dbReference>
<feature type="transmembrane region" description="Helical" evidence="2">
    <location>
        <begin position="96"/>
        <end position="116"/>
    </location>
</feature>
<sequence length="260" mass="29546">MGFEQDIKRMRLEKGLTQQELAESIHVSRQTVSTWETGKNYPSLEVLRSLSLLFNVSFEQIIFGEKPTMADNKEVNIATTIDTDILLKHKYKRISLFLGVILSLVAIWAITLAIGYHNGISQIDRFNPFLQYQVGYTKLPNDDVINPRNRINRGYWTRWFSDNEMGTSWSKLTVTTGLNPGLKEPYVMAYHKGSYVKIARIVPGEAVNTVSKSNVAAINQLTYSKKHDNLSVNTSSEEALKQTLKNTVHFSQAIQEMVVE</sequence>
<dbReference type="AlphaFoldDB" id="A0A4V3A2J2"/>
<accession>A0A4V3A2J2</accession>
<evidence type="ECO:0000256" key="2">
    <source>
        <dbReference type="SAM" id="Phobius"/>
    </source>
</evidence>
<keyword evidence="2" id="KW-0812">Transmembrane</keyword>
<keyword evidence="5" id="KW-1185">Reference proteome</keyword>
<keyword evidence="2" id="KW-0472">Membrane</keyword>
<dbReference type="Pfam" id="PF01381">
    <property type="entry name" value="HTH_3"/>
    <property type="match status" value="1"/>
</dbReference>
<dbReference type="GO" id="GO:0003677">
    <property type="term" value="F:DNA binding"/>
    <property type="evidence" value="ECO:0007669"/>
    <property type="project" value="UniProtKB-KW"/>
</dbReference>
<evidence type="ECO:0000313" key="5">
    <source>
        <dbReference type="Proteomes" id="UP000295681"/>
    </source>
</evidence>
<dbReference type="Gene3D" id="1.10.260.40">
    <property type="entry name" value="lambda repressor-like DNA-binding domains"/>
    <property type="match status" value="1"/>
</dbReference>
<dbReference type="PANTHER" id="PTHR46558:SF4">
    <property type="entry name" value="DNA-BIDING PHAGE PROTEIN"/>
    <property type="match status" value="1"/>
</dbReference>
<dbReference type="PANTHER" id="PTHR46558">
    <property type="entry name" value="TRACRIPTIONAL REGULATORY PROTEIN-RELATED-RELATED"/>
    <property type="match status" value="1"/>
</dbReference>
<dbReference type="SMART" id="SM00530">
    <property type="entry name" value="HTH_XRE"/>
    <property type="match status" value="1"/>
</dbReference>
<proteinExistence type="predicted"/>
<dbReference type="Proteomes" id="UP000295681">
    <property type="component" value="Unassembled WGS sequence"/>
</dbReference>
<keyword evidence="1" id="KW-0238">DNA-binding</keyword>
<dbReference type="CDD" id="cd00093">
    <property type="entry name" value="HTH_XRE"/>
    <property type="match status" value="1"/>
</dbReference>
<organism evidence="4 5">
    <name type="scientific">Leuconostoc fallax</name>
    <dbReference type="NCBI Taxonomy" id="1251"/>
    <lineage>
        <taxon>Bacteria</taxon>
        <taxon>Bacillati</taxon>
        <taxon>Bacillota</taxon>
        <taxon>Bacilli</taxon>
        <taxon>Lactobacillales</taxon>
        <taxon>Lactobacillaceae</taxon>
        <taxon>Leuconostoc</taxon>
    </lineage>
</organism>
<feature type="domain" description="HTH cro/C1-type" evidence="3">
    <location>
        <begin position="7"/>
        <end position="61"/>
    </location>
</feature>
<evidence type="ECO:0000313" key="4">
    <source>
        <dbReference type="EMBL" id="TDG68775.1"/>
    </source>
</evidence>
<evidence type="ECO:0000259" key="3">
    <source>
        <dbReference type="PROSITE" id="PS50943"/>
    </source>
</evidence>
<reference evidence="4 5" key="1">
    <citation type="journal article" date="2019" name="Appl. Microbiol. Biotechnol.">
        <title>Uncovering carbohydrate metabolism through a genotype-phenotype association study of 56 lactic acid bacteria genomes.</title>
        <authorList>
            <person name="Buron-Moles G."/>
            <person name="Chailyan A."/>
            <person name="Dolejs I."/>
            <person name="Forster J."/>
            <person name="Miks M.H."/>
        </authorList>
    </citation>
    <scope>NUCLEOTIDE SEQUENCE [LARGE SCALE GENOMIC DNA]</scope>
    <source>
        <strain evidence="4 5">ATCC 700006</strain>
    </source>
</reference>
<dbReference type="InterPro" id="IPR001387">
    <property type="entry name" value="Cro/C1-type_HTH"/>
</dbReference>
<name>A0A4V3A2J2_9LACO</name>
<dbReference type="EMBL" id="PUFI01000009">
    <property type="protein sequence ID" value="TDG68775.1"/>
    <property type="molecule type" value="Genomic_DNA"/>
</dbReference>
<protein>
    <recommendedName>
        <fullName evidence="3">HTH cro/C1-type domain-containing protein</fullName>
    </recommendedName>
</protein>
<gene>
    <name evidence="4" type="ORF">C5L23_000694</name>
</gene>
<dbReference type="SUPFAM" id="SSF47413">
    <property type="entry name" value="lambda repressor-like DNA-binding domains"/>
    <property type="match status" value="1"/>
</dbReference>
<dbReference type="PROSITE" id="PS50943">
    <property type="entry name" value="HTH_CROC1"/>
    <property type="match status" value="1"/>
</dbReference>
<keyword evidence="2" id="KW-1133">Transmembrane helix</keyword>
<dbReference type="InterPro" id="IPR010982">
    <property type="entry name" value="Lambda_DNA-bd_dom_sf"/>
</dbReference>